<dbReference type="EMBL" id="JBHSMJ010000008">
    <property type="protein sequence ID" value="MFC5447624.1"/>
    <property type="molecule type" value="Genomic_DNA"/>
</dbReference>
<evidence type="ECO:0000313" key="2">
    <source>
        <dbReference type="EMBL" id="MFC5447624.1"/>
    </source>
</evidence>
<evidence type="ECO:0000313" key="3">
    <source>
        <dbReference type="Proteomes" id="UP001596044"/>
    </source>
</evidence>
<keyword evidence="3" id="KW-1185">Reference proteome</keyword>
<keyword evidence="1" id="KW-0472">Membrane</keyword>
<dbReference type="PANTHER" id="PTHR39165:SF1">
    <property type="entry name" value="DUF456 DOMAIN-CONTAINING PROTEIN"/>
    <property type="match status" value="1"/>
</dbReference>
<comment type="caution">
    <text evidence="2">The sequence shown here is derived from an EMBL/GenBank/DDBJ whole genome shotgun (WGS) entry which is preliminary data.</text>
</comment>
<dbReference type="Proteomes" id="UP001596044">
    <property type="component" value="Unassembled WGS sequence"/>
</dbReference>
<dbReference type="Pfam" id="PF04306">
    <property type="entry name" value="DUF456"/>
    <property type="match status" value="1"/>
</dbReference>
<feature type="transmembrane region" description="Helical" evidence="1">
    <location>
        <begin position="49"/>
        <end position="69"/>
    </location>
</feature>
<sequence>MVELGWVLVILLFVVGMLGAVYPVLPGVLAIYGAFFLYGWLISFKPFGFWFWLIQSLIVLIVIVADYAVSALGVKKFGGSRASVIGSTIGLILGPFVIPAFGLIIGPFVGAVIGELIIGTAWNKAFSVGFGSVLGFFASTAVKIVLQLMMIVLFLIWVFAH</sequence>
<proteinExistence type="predicted"/>
<feature type="transmembrane region" description="Helical" evidence="1">
    <location>
        <begin position="7"/>
        <end position="37"/>
    </location>
</feature>
<evidence type="ECO:0000256" key="1">
    <source>
        <dbReference type="SAM" id="Phobius"/>
    </source>
</evidence>
<keyword evidence="1" id="KW-0812">Transmembrane</keyword>
<feature type="transmembrane region" description="Helical" evidence="1">
    <location>
        <begin position="133"/>
        <end position="160"/>
    </location>
</feature>
<protein>
    <submittedName>
        <fullName evidence="2">DUF456 domain-containing protein</fullName>
    </submittedName>
</protein>
<feature type="transmembrane region" description="Helical" evidence="1">
    <location>
        <begin position="89"/>
        <end position="113"/>
    </location>
</feature>
<gene>
    <name evidence="2" type="ORF">ACFPOG_05105</name>
</gene>
<reference evidence="3" key="1">
    <citation type="journal article" date="2019" name="Int. J. Syst. Evol. Microbiol.">
        <title>The Global Catalogue of Microorganisms (GCM) 10K type strain sequencing project: providing services to taxonomists for standard genome sequencing and annotation.</title>
        <authorList>
            <consortium name="The Broad Institute Genomics Platform"/>
            <consortium name="The Broad Institute Genome Sequencing Center for Infectious Disease"/>
            <person name="Wu L."/>
            <person name="Ma J."/>
        </authorList>
    </citation>
    <scope>NUCLEOTIDE SEQUENCE [LARGE SCALE GENOMIC DNA]</scope>
    <source>
        <strain evidence="3">KACC 11904</strain>
    </source>
</reference>
<name>A0ABW0K330_9BACL</name>
<dbReference type="RefSeq" id="WP_270884030.1">
    <property type="nucleotide sequence ID" value="NZ_JAQFVF010000061.1"/>
</dbReference>
<dbReference type="InterPro" id="IPR007403">
    <property type="entry name" value="DUF456"/>
</dbReference>
<dbReference type="PANTHER" id="PTHR39165">
    <property type="entry name" value="IG HYPOTHETICAL 17883"/>
    <property type="match status" value="1"/>
</dbReference>
<keyword evidence="1" id="KW-1133">Transmembrane helix</keyword>
<organism evidence="2 3">
    <name type="scientific">Paenibacillus aestuarii</name>
    <dbReference type="NCBI Taxonomy" id="516965"/>
    <lineage>
        <taxon>Bacteria</taxon>
        <taxon>Bacillati</taxon>
        <taxon>Bacillota</taxon>
        <taxon>Bacilli</taxon>
        <taxon>Bacillales</taxon>
        <taxon>Paenibacillaceae</taxon>
        <taxon>Paenibacillus</taxon>
    </lineage>
</organism>
<accession>A0ABW0K330</accession>